<dbReference type="EMBL" id="WUQX01000001">
    <property type="protein sequence ID" value="MXP74282.1"/>
    <property type="molecule type" value="Genomic_DNA"/>
</dbReference>
<evidence type="ECO:0000259" key="1">
    <source>
        <dbReference type="Pfam" id="PF05050"/>
    </source>
</evidence>
<dbReference type="Pfam" id="PF05050">
    <property type="entry name" value="Methyltransf_21"/>
    <property type="match status" value="1"/>
</dbReference>
<accession>A0A7X3MDI2</accession>
<sequence>MNGIFYKSYKEYVASYQGRELVLFGAGKGAQEIIFHYYPNEDIAFICDNNKEKVGKKIFGIPVCSPEKLYENPDKYVVLITAKDNFAIKSILQQLNTMNVTHCYPSAILQFANMVTRYIDLGSLNKYVSIGERQYHEFNTYKVIQDNMDKILKVREMLSDKKSIELFDNYIEKLKYNVNNYADISDDVYEHYFVDGIFKYSDEEILVDGGTFDGADTIRFAELLKQEGKLLKKKAYCFEPDCENFRRSCNNLQKYYNSDINIDYGKQIAESNNFTIYQAGLYDRNAGIGFRTCGSQISRLTEQIESAGSVSTVCLDDLLSNKKVSFIKFDLEGADIPAIWGRKKLLKK</sequence>
<dbReference type="InterPro" id="IPR006342">
    <property type="entry name" value="FkbM_mtfrase"/>
</dbReference>
<reference evidence="2 3" key="1">
    <citation type="submission" date="2019-12" db="EMBL/GenBank/DDBJ databases">
        <title>Sporaefaciens musculi gen. nov., sp. nov., a novel bacterium isolated from the caecum of an obese mouse.</title>
        <authorList>
            <person name="Rasmussen T.S."/>
            <person name="Streidl T."/>
            <person name="Hitch T.C.A."/>
            <person name="Wortmann E."/>
            <person name="Deptula P."/>
            <person name="Hansen M."/>
            <person name="Nielsen D.S."/>
            <person name="Clavel T."/>
            <person name="Vogensen F.K."/>
        </authorList>
    </citation>
    <scope>NUCLEOTIDE SEQUENCE [LARGE SCALE GENOMIC DNA]</scope>
    <source>
        <strain evidence="2 3">WCA-9-b2</strain>
    </source>
</reference>
<dbReference type="Gene3D" id="3.40.50.150">
    <property type="entry name" value="Vaccinia Virus protein VP39"/>
    <property type="match status" value="1"/>
</dbReference>
<keyword evidence="3" id="KW-1185">Reference proteome</keyword>
<organism evidence="2 3">
    <name type="scientific">Sporofaciens musculi</name>
    <dbReference type="NCBI Taxonomy" id="2681861"/>
    <lineage>
        <taxon>Bacteria</taxon>
        <taxon>Bacillati</taxon>
        <taxon>Bacillota</taxon>
        <taxon>Clostridia</taxon>
        <taxon>Lachnospirales</taxon>
        <taxon>Lachnospiraceae</taxon>
        <taxon>Sporofaciens</taxon>
    </lineage>
</organism>
<dbReference type="Gene3D" id="3.40.50.720">
    <property type="entry name" value="NAD(P)-binding Rossmann-like Domain"/>
    <property type="match status" value="1"/>
</dbReference>
<gene>
    <name evidence="2" type="ORF">GN277_02250</name>
</gene>
<name>A0A7X3MDI2_9FIRM</name>
<feature type="domain" description="Methyltransferase FkbM" evidence="1">
    <location>
        <begin position="213"/>
        <end position="348"/>
    </location>
</feature>
<dbReference type="Proteomes" id="UP000460412">
    <property type="component" value="Unassembled WGS sequence"/>
</dbReference>
<dbReference type="SUPFAM" id="SSF53335">
    <property type="entry name" value="S-adenosyl-L-methionine-dependent methyltransferases"/>
    <property type="match status" value="1"/>
</dbReference>
<evidence type="ECO:0000313" key="2">
    <source>
        <dbReference type="EMBL" id="MXP74282.1"/>
    </source>
</evidence>
<proteinExistence type="predicted"/>
<dbReference type="RefSeq" id="WP_159749451.1">
    <property type="nucleotide sequence ID" value="NZ_WUQX01000001.1"/>
</dbReference>
<evidence type="ECO:0000313" key="3">
    <source>
        <dbReference type="Proteomes" id="UP000460412"/>
    </source>
</evidence>
<protein>
    <recommendedName>
        <fullName evidence="1">Methyltransferase FkbM domain-containing protein</fullName>
    </recommendedName>
</protein>
<dbReference type="AlphaFoldDB" id="A0A7X3MDI2"/>
<comment type="caution">
    <text evidence="2">The sequence shown here is derived from an EMBL/GenBank/DDBJ whole genome shotgun (WGS) entry which is preliminary data.</text>
</comment>
<dbReference type="InterPro" id="IPR029063">
    <property type="entry name" value="SAM-dependent_MTases_sf"/>
</dbReference>